<organism evidence="2 3">
    <name type="scientific">Paraburkholderia sejongensis</name>
    <dbReference type="NCBI Taxonomy" id="2886946"/>
    <lineage>
        <taxon>Bacteria</taxon>
        <taxon>Pseudomonadati</taxon>
        <taxon>Pseudomonadota</taxon>
        <taxon>Betaproteobacteria</taxon>
        <taxon>Burkholderiales</taxon>
        <taxon>Burkholderiaceae</taxon>
        <taxon>Paraburkholderia</taxon>
    </lineage>
</organism>
<keyword evidence="3" id="KW-1185">Reference proteome</keyword>
<comment type="caution">
    <text evidence="2">The sequence shown here is derived from an EMBL/GenBank/DDBJ whole genome shotgun (WGS) entry which is preliminary data.</text>
</comment>
<dbReference type="EMBL" id="JAJITD010000006">
    <property type="protein sequence ID" value="MCC8393559.1"/>
    <property type="molecule type" value="Genomic_DNA"/>
</dbReference>
<protein>
    <recommendedName>
        <fullName evidence="1">CdiI immunity protein domain-containing protein</fullName>
    </recommendedName>
</protein>
<accession>A0ABS8JUK4</accession>
<dbReference type="Proteomes" id="UP001431019">
    <property type="component" value="Unassembled WGS sequence"/>
</dbReference>
<proteinExistence type="predicted"/>
<name>A0ABS8JUK4_9BURK</name>
<feature type="domain" description="CdiI immunity protein" evidence="1">
    <location>
        <begin position="7"/>
        <end position="94"/>
    </location>
</feature>
<dbReference type="Pfam" id="PF18593">
    <property type="entry name" value="CdiI_2"/>
    <property type="match status" value="1"/>
</dbReference>
<reference evidence="2 3" key="1">
    <citation type="submission" date="2021-11" db="EMBL/GenBank/DDBJ databases">
        <authorList>
            <person name="Oh E.-T."/>
            <person name="Kim S.-B."/>
        </authorList>
    </citation>
    <scope>NUCLEOTIDE SEQUENCE [LARGE SCALE GENOMIC DNA]</scope>
    <source>
        <strain evidence="2 3">MMS20-SJTR3</strain>
    </source>
</reference>
<evidence type="ECO:0000313" key="3">
    <source>
        <dbReference type="Proteomes" id="UP001431019"/>
    </source>
</evidence>
<dbReference type="InterPro" id="IPR041129">
    <property type="entry name" value="CdiI_2"/>
</dbReference>
<evidence type="ECO:0000313" key="2">
    <source>
        <dbReference type="EMBL" id="MCC8393559.1"/>
    </source>
</evidence>
<evidence type="ECO:0000259" key="1">
    <source>
        <dbReference type="Pfam" id="PF18593"/>
    </source>
</evidence>
<gene>
    <name evidence="2" type="ORF">LJ656_13250</name>
</gene>
<sequence length="96" mass="11213">MKSSDLYPEMDHMFSIYFGQDSDLFGASVPEIVACYKKDSPHHCASLIREIDSFRSQHPNDLASAFEETYLRSFRPEPWGYTVTSFLDEIQRQLRK</sequence>
<dbReference type="RefSeq" id="WP_230509868.1">
    <property type="nucleotide sequence ID" value="NZ_JAJITD010000006.1"/>
</dbReference>